<dbReference type="InterPro" id="IPR007612">
    <property type="entry name" value="LOR"/>
</dbReference>
<comment type="caution">
    <text evidence="2">The sequence shown here is derived from an EMBL/GenBank/DDBJ whole genome shotgun (WGS) entry which is preliminary data.</text>
</comment>
<protein>
    <submittedName>
        <fullName evidence="2">Uncharacterized protein</fullName>
    </submittedName>
</protein>
<comment type="similarity">
    <text evidence="1">Belongs to the LOR family.</text>
</comment>
<dbReference type="Gene3D" id="2.40.160.200">
    <property type="entry name" value="LURP1-related"/>
    <property type="match status" value="1"/>
</dbReference>
<sequence>MSIGDENGHTVYDASGQIAFNPTWTLNKGNEQLATVKRKLLAWVPTWNIYSRIGDFSIKRKVFSWTRTYHVIGGQYDGAKIKGNFWDLKFQITHRNQCIASAQGEILSLRDTHSIQVHSNNSEDELFTSIVMVVLHRDREEDRRSASD</sequence>
<evidence type="ECO:0000313" key="3">
    <source>
        <dbReference type="Proteomes" id="UP000631300"/>
    </source>
</evidence>
<organism evidence="2 3">
    <name type="scientific">Alteromonas halophila</name>
    <dbReference type="NCBI Taxonomy" id="516698"/>
    <lineage>
        <taxon>Bacteria</taxon>
        <taxon>Pseudomonadati</taxon>
        <taxon>Pseudomonadota</taxon>
        <taxon>Gammaproteobacteria</taxon>
        <taxon>Alteromonadales</taxon>
        <taxon>Alteromonadaceae</taxon>
        <taxon>Alteromonas/Salinimonas group</taxon>
        <taxon>Alteromonas</taxon>
    </lineage>
</organism>
<dbReference type="EMBL" id="BMXP01000003">
    <property type="protein sequence ID" value="GGW83886.1"/>
    <property type="molecule type" value="Genomic_DNA"/>
</dbReference>
<reference evidence="2" key="2">
    <citation type="submission" date="2020-09" db="EMBL/GenBank/DDBJ databases">
        <authorList>
            <person name="Sun Q."/>
            <person name="Kim S."/>
        </authorList>
    </citation>
    <scope>NUCLEOTIDE SEQUENCE</scope>
    <source>
        <strain evidence="2">KCTC 22164</strain>
    </source>
</reference>
<dbReference type="SUPFAM" id="SSF54518">
    <property type="entry name" value="Tubby C-terminal domain-like"/>
    <property type="match status" value="1"/>
</dbReference>
<proteinExistence type="inferred from homology"/>
<name>A0A918MXG8_9ALTE</name>
<dbReference type="Pfam" id="PF04525">
    <property type="entry name" value="LOR"/>
    <property type="match status" value="1"/>
</dbReference>
<dbReference type="InterPro" id="IPR038595">
    <property type="entry name" value="LOR_sf"/>
</dbReference>
<evidence type="ECO:0000313" key="2">
    <source>
        <dbReference type="EMBL" id="GGW83886.1"/>
    </source>
</evidence>
<reference evidence="2" key="1">
    <citation type="journal article" date="2014" name="Int. J. Syst. Evol. Microbiol.">
        <title>Complete genome sequence of Corynebacterium casei LMG S-19264T (=DSM 44701T), isolated from a smear-ripened cheese.</title>
        <authorList>
            <consortium name="US DOE Joint Genome Institute (JGI-PGF)"/>
            <person name="Walter F."/>
            <person name="Albersmeier A."/>
            <person name="Kalinowski J."/>
            <person name="Ruckert C."/>
        </authorList>
    </citation>
    <scope>NUCLEOTIDE SEQUENCE</scope>
    <source>
        <strain evidence="2">KCTC 22164</strain>
    </source>
</reference>
<evidence type="ECO:0000256" key="1">
    <source>
        <dbReference type="ARBA" id="ARBA00005437"/>
    </source>
</evidence>
<gene>
    <name evidence="2" type="ORF">GCM10007391_16870</name>
</gene>
<accession>A0A918MXG8</accession>
<dbReference type="InterPro" id="IPR025659">
    <property type="entry name" value="Tubby-like_C"/>
</dbReference>
<dbReference type="Proteomes" id="UP000631300">
    <property type="component" value="Unassembled WGS sequence"/>
</dbReference>
<keyword evidence="3" id="KW-1185">Reference proteome</keyword>
<dbReference type="AlphaFoldDB" id="A0A918MXG8"/>